<dbReference type="EC" id="3.3.2.1" evidence="3"/>
<keyword evidence="4" id="KW-1185">Reference proteome</keyword>
<reference evidence="3 4" key="1">
    <citation type="submission" date="2023-07" db="EMBL/GenBank/DDBJ databases">
        <title>Sequencing the genomes of 1000 actinobacteria strains.</title>
        <authorList>
            <person name="Klenk H.-P."/>
        </authorList>
    </citation>
    <scope>NUCLEOTIDE SEQUENCE [LARGE SCALE GENOMIC DNA]</scope>
    <source>
        <strain evidence="3 4">DSM 44508</strain>
    </source>
</reference>
<evidence type="ECO:0000259" key="2">
    <source>
        <dbReference type="Pfam" id="PF00857"/>
    </source>
</evidence>
<sequence>MAIPAIAPYEIPRVEASGAAAWSVDVSRSALLIHDMQNYFVRAYRVSDEPVRSAVANMRMMVERARALGVPVLYSAQPVAQHAYRRGLLRDVWGEGMQRAEDAEIIAELAPAECDVVLTKWRYSAFERTDLEQVLKVAGRDQLVITGVYGHMGCMVTAVDAFMKDIQPFFVVDAIADFSAEEHEMAARWVAKRAGCVVSSAQVVESWDRAHTAGGDE</sequence>
<dbReference type="GO" id="GO:0008908">
    <property type="term" value="F:isochorismatase activity"/>
    <property type="evidence" value="ECO:0007669"/>
    <property type="project" value="UniProtKB-EC"/>
</dbReference>
<accession>A0ABU2B5C8</accession>
<dbReference type="Pfam" id="PF00857">
    <property type="entry name" value="Isochorismatase"/>
    <property type="match status" value="1"/>
</dbReference>
<dbReference type="InterPro" id="IPR036380">
    <property type="entry name" value="Isochorismatase-like_sf"/>
</dbReference>
<dbReference type="PANTHER" id="PTHR43540:SF3">
    <property type="entry name" value="ENTEROBACTIN SYNTHASE COMPONENT B"/>
    <property type="match status" value="1"/>
</dbReference>
<dbReference type="EMBL" id="JAVDYF010000001">
    <property type="protein sequence ID" value="MDR7353825.1"/>
    <property type="molecule type" value="Genomic_DNA"/>
</dbReference>
<gene>
    <name evidence="3" type="ORF">J2S37_000363</name>
</gene>
<dbReference type="PANTHER" id="PTHR43540">
    <property type="entry name" value="PEROXYUREIDOACRYLATE/UREIDOACRYLATE AMIDOHYDROLASE-RELATED"/>
    <property type="match status" value="1"/>
</dbReference>
<proteinExistence type="predicted"/>
<dbReference type="RefSeq" id="WP_277104450.1">
    <property type="nucleotide sequence ID" value="NZ_BAAAJS010000025.1"/>
</dbReference>
<evidence type="ECO:0000313" key="3">
    <source>
        <dbReference type="EMBL" id="MDR7353825.1"/>
    </source>
</evidence>
<keyword evidence="1 3" id="KW-0378">Hydrolase</keyword>
<evidence type="ECO:0000313" key="4">
    <source>
        <dbReference type="Proteomes" id="UP001183619"/>
    </source>
</evidence>
<dbReference type="Proteomes" id="UP001183619">
    <property type="component" value="Unassembled WGS sequence"/>
</dbReference>
<feature type="domain" description="Isochorismatase-like" evidence="2">
    <location>
        <begin position="29"/>
        <end position="202"/>
    </location>
</feature>
<dbReference type="PRINTS" id="PR01398">
    <property type="entry name" value="ISCHRISMTASE"/>
</dbReference>
<organism evidence="3 4">
    <name type="scientific">Corynebacterium felinum</name>
    <dbReference type="NCBI Taxonomy" id="131318"/>
    <lineage>
        <taxon>Bacteria</taxon>
        <taxon>Bacillati</taxon>
        <taxon>Actinomycetota</taxon>
        <taxon>Actinomycetes</taxon>
        <taxon>Mycobacteriales</taxon>
        <taxon>Corynebacteriaceae</taxon>
        <taxon>Corynebacterium</taxon>
    </lineage>
</organism>
<name>A0ABU2B5C8_9CORY</name>
<dbReference type="InterPro" id="IPR050272">
    <property type="entry name" value="Isochorismatase-like_hydrls"/>
</dbReference>
<dbReference type="Gene3D" id="3.40.50.850">
    <property type="entry name" value="Isochorismatase-like"/>
    <property type="match status" value="1"/>
</dbReference>
<keyword evidence="3" id="KW-0456">Lyase</keyword>
<dbReference type="InterPro" id="IPR000868">
    <property type="entry name" value="Isochorismatase-like_dom"/>
</dbReference>
<dbReference type="InterPro" id="IPR016291">
    <property type="entry name" value="Isochorismatase"/>
</dbReference>
<dbReference type="SUPFAM" id="SSF52499">
    <property type="entry name" value="Isochorismatase-like hydrolases"/>
    <property type="match status" value="1"/>
</dbReference>
<dbReference type="GO" id="GO:0016829">
    <property type="term" value="F:lyase activity"/>
    <property type="evidence" value="ECO:0007669"/>
    <property type="project" value="UniProtKB-KW"/>
</dbReference>
<evidence type="ECO:0000256" key="1">
    <source>
        <dbReference type="ARBA" id="ARBA00022801"/>
    </source>
</evidence>
<protein>
    <submittedName>
        <fullName evidence="3">Bifunctional isochorismate lyase/aryl carrier protein</fullName>
        <ecNumber evidence="3">3.3.2.1</ecNumber>
    </submittedName>
</protein>
<comment type="caution">
    <text evidence="3">The sequence shown here is derived from an EMBL/GenBank/DDBJ whole genome shotgun (WGS) entry which is preliminary data.</text>
</comment>